<dbReference type="Pfam" id="PF12937">
    <property type="entry name" value="F-box-like"/>
    <property type="match status" value="1"/>
</dbReference>
<dbReference type="InterPro" id="IPR001810">
    <property type="entry name" value="F-box_dom"/>
</dbReference>
<proteinExistence type="predicted"/>
<sequence length="677" mass="74385">MTGCRTRQEGVRTTLLQRCGSDAANALRGHPYRGIQCYYLSARRDLIATRLDLALRSASASTSARLAVNAGSLPAVIIARILSFLRLEQRIIVSHTCSSWRAAALAAEDLWRNVVIGDYPSVTGVLSLDGMMPSLSQPRPNWAAALSILRRRQSLPASAAVVCNVSQFDAEVAIHSMVSGLRAVVGQVATLYLKAFAERNLTTSYDGTPHIIEHVVCYPAPSSWLAFADSLCSSAPYLESLAVRAPRVMHSDDEPTLYLDPDTLCGEPHVLRTCWLDQVALPPVGCHAFSKLTTFEYDPRNRKITDAEVNDILAGMPCLETLGLTLEVESFFTDQPPLTPSPSRCIVHRLRHLGLMIYADAFSTYAEVPRLLHFFSSLAEPGLVTVADLREPDAWGVSDIEPGSNITSDMDDPDSVHLTTYAMAVHKGSTTLLHSPQYEMPLSEILRPSLDGYNLRNMVQLVISEDLWPEDGAAIPSLPNLRNLCVILLSCTFMLTGPYQTQPRNVLGIFVFLPSAPPLHCPSLTDVRISASQSWNSESPSIPCLGEDFTVDEIRDASFRCTCRNGCILSLADTADFITYRLRFTAPRLSRLTLSGMRDFAEPDGPARSRAFDLLRQICAEEIIVEPDVPGCILDMQAIAEYRDIDSSPVRLLNPRGSVLLGRDPFTLGEQADFYVA</sequence>
<dbReference type="AlphaFoldDB" id="A0A165EJ38"/>
<gene>
    <name evidence="2" type="ORF">EXIGLDRAFT_774033</name>
</gene>
<accession>A0A165EJ38</accession>
<name>A0A165EJ38_EXIGL</name>
<organism evidence="2 3">
    <name type="scientific">Exidia glandulosa HHB12029</name>
    <dbReference type="NCBI Taxonomy" id="1314781"/>
    <lineage>
        <taxon>Eukaryota</taxon>
        <taxon>Fungi</taxon>
        <taxon>Dikarya</taxon>
        <taxon>Basidiomycota</taxon>
        <taxon>Agaricomycotina</taxon>
        <taxon>Agaricomycetes</taxon>
        <taxon>Auriculariales</taxon>
        <taxon>Exidiaceae</taxon>
        <taxon>Exidia</taxon>
    </lineage>
</organism>
<evidence type="ECO:0000259" key="1">
    <source>
        <dbReference type="PROSITE" id="PS50181"/>
    </source>
</evidence>
<protein>
    <recommendedName>
        <fullName evidence="1">F-box domain-containing protein</fullName>
    </recommendedName>
</protein>
<feature type="domain" description="F-box" evidence="1">
    <location>
        <begin position="67"/>
        <end position="114"/>
    </location>
</feature>
<keyword evidence="3" id="KW-1185">Reference proteome</keyword>
<dbReference type="Gene3D" id="1.20.1280.50">
    <property type="match status" value="1"/>
</dbReference>
<evidence type="ECO:0000313" key="3">
    <source>
        <dbReference type="Proteomes" id="UP000077266"/>
    </source>
</evidence>
<evidence type="ECO:0000313" key="2">
    <source>
        <dbReference type="EMBL" id="KZV87051.1"/>
    </source>
</evidence>
<dbReference type="InParanoid" id="A0A165EJ38"/>
<dbReference type="EMBL" id="KV426137">
    <property type="protein sequence ID" value="KZV87051.1"/>
    <property type="molecule type" value="Genomic_DNA"/>
</dbReference>
<dbReference type="InterPro" id="IPR036047">
    <property type="entry name" value="F-box-like_dom_sf"/>
</dbReference>
<dbReference type="SUPFAM" id="SSF81383">
    <property type="entry name" value="F-box domain"/>
    <property type="match status" value="1"/>
</dbReference>
<dbReference type="Proteomes" id="UP000077266">
    <property type="component" value="Unassembled WGS sequence"/>
</dbReference>
<dbReference type="PROSITE" id="PS50181">
    <property type="entry name" value="FBOX"/>
    <property type="match status" value="1"/>
</dbReference>
<reference evidence="2 3" key="1">
    <citation type="journal article" date="2016" name="Mol. Biol. Evol.">
        <title>Comparative Genomics of Early-Diverging Mushroom-Forming Fungi Provides Insights into the Origins of Lignocellulose Decay Capabilities.</title>
        <authorList>
            <person name="Nagy L.G."/>
            <person name="Riley R."/>
            <person name="Tritt A."/>
            <person name="Adam C."/>
            <person name="Daum C."/>
            <person name="Floudas D."/>
            <person name="Sun H."/>
            <person name="Yadav J.S."/>
            <person name="Pangilinan J."/>
            <person name="Larsson K.H."/>
            <person name="Matsuura K."/>
            <person name="Barry K."/>
            <person name="Labutti K."/>
            <person name="Kuo R."/>
            <person name="Ohm R.A."/>
            <person name="Bhattacharya S.S."/>
            <person name="Shirouzu T."/>
            <person name="Yoshinaga Y."/>
            <person name="Martin F.M."/>
            <person name="Grigoriev I.V."/>
            <person name="Hibbett D.S."/>
        </authorList>
    </citation>
    <scope>NUCLEOTIDE SEQUENCE [LARGE SCALE GENOMIC DNA]</scope>
    <source>
        <strain evidence="2 3">HHB12029</strain>
    </source>
</reference>